<dbReference type="EMBL" id="MU277189">
    <property type="protein sequence ID" value="KAI0067756.1"/>
    <property type="molecule type" value="Genomic_DNA"/>
</dbReference>
<protein>
    <submittedName>
        <fullName evidence="1">Uncharacterized protein</fullName>
    </submittedName>
</protein>
<keyword evidence="2" id="KW-1185">Reference proteome</keyword>
<accession>A0ACB8TH27</accession>
<evidence type="ECO:0000313" key="2">
    <source>
        <dbReference type="Proteomes" id="UP000814140"/>
    </source>
</evidence>
<organism evidence="1 2">
    <name type="scientific">Artomyces pyxidatus</name>
    <dbReference type="NCBI Taxonomy" id="48021"/>
    <lineage>
        <taxon>Eukaryota</taxon>
        <taxon>Fungi</taxon>
        <taxon>Dikarya</taxon>
        <taxon>Basidiomycota</taxon>
        <taxon>Agaricomycotina</taxon>
        <taxon>Agaricomycetes</taxon>
        <taxon>Russulales</taxon>
        <taxon>Auriscalpiaceae</taxon>
        <taxon>Artomyces</taxon>
    </lineage>
</organism>
<proteinExistence type="predicted"/>
<dbReference type="Proteomes" id="UP000814140">
    <property type="component" value="Unassembled WGS sequence"/>
</dbReference>
<sequence length="587" mass="63569">MLFIIRRPQLEPRAPARSLTQLHSFPLLHRILFAPHPSPAKPAADPAVRLGQLIYQKASLGGMDAADFHSRKTRSGAEFSPYPGPAKVAHCCQDFSLQEALPAAIFIDDSHAVASEEGEAESLLASDGVEGLSDLPSNGLCSDSRPSSPAASTPAAPSWPKRARSTSPEPLPMPELPTSRNLSNLPDAAARSDAVASRKPGETSSRAHKRTRRAKFRQKLQTDADAPHRVPAPSAIRKYGNPPAFSSTAAASDFPLANGGFIGRRQLPPAADSYAGRILSLYLLLQELKFQLIPWDGETNCVIVDREGRIIVNLAGKPKGDASWSRVVHDAGQAMDDVLTNKETNFQLEDPPRKHTRGEYSILRAGFTFGGGPTEPHNVANRAAKKAEACRRLTRNAAFSRLAGFASSAFQTAGPRLFRSYWDVLGDVQSHTPGLQRAFANSVFPTAVFNFGPQAITFPHKDYQNVPYGWCAIAALGDYDPKKGGHLFLWELGLVIEFPPGSTILIPSALITHGNTPIQDGECRKSFTQYCAGALMRWHAYGFRTEAALPLGAKKAFDKAAPARAEEALALFSKWSELAEDLAKLSE</sequence>
<name>A0ACB8TH27_9AGAM</name>
<evidence type="ECO:0000313" key="1">
    <source>
        <dbReference type="EMBL" id="KAI0067756.1"/>
    </source>
</evidence>
<reference evidence="1" key="1">
    <citation type="submission" date="2021-03" db="EMBL/GenBank/DDBJ databases">
        <authorList>
            <consortium name="DOE Joint Genome Institute"/>
            <person name="Ahrendt S."/>
            <person name="Looney B.P."/>
            <person name="Miyauchi S."/>
            <person name="Morin E."/>
            <person name="Drula E."/>
            <person name="Courty P.E."/>
            <person name="Chicoki N."/>
            <person name="Fauchery L."/>
            <person name="Kohler A."/>
            <person name="Kuo A."/>
            <person name="Labutti K."/>
            <person name="Pangilinan J."/>
            <person name="Lipzen A."/>
            <person name="Riley R."/>
            <person name="Andreopoulos W."/>
            <person name="He G."/>
            <person name="Johnson J."/>
            <person name="Barry K.W."/>
            <person name="Grigoriev I.V."/>
            <person name="Nagy L."/>
            <person name="Hibbett D."/>
            <person name="Henrissat B."/>
            <person name="Matheny P.B."/>
            <person name="Labbe J."/>
            <person name="Martin F."/>
        </authorList>
    </citation>
    <scope>NUCLEOTIDE SEQUENCE</scope>
    <source>
        <strain evidence="1">HHB10654</strain>
    </source>
</reference>
<comment type="caution">
    <text evidence="1">The sequence shown here is derived from an EMBL/GenBank/DDBJ whole genome shotgun (WGS) entry which is preliminary data.</text>
</comment>
<reference evidence="1" key="2">
    <citation type="journal article" date="2022" name="New Phytol.">
        <title>Evolutionary transition to the ectomycorrhizal habit in the genomes of a hyperdiverse lineage of mushroom-forming fungi.</title>
        <authorList>
            <person name="Looney B."/>
            <person name="Miyauchi S."/>
            <person name="Morin E."/>
            <person name="Drula E."/>
            <person name="Courty P.E."/>
            <person name="Kohler A."/>
            <person name="Kuo A."/>
            <person name="LaButti K."/>
            <person name="Pangilinan J."/>
            <person name="Lipzen A."/>
            <person name="Riley R."/>
            <person name="Andreopoulos W."/>
            <person name="He G."/>
            <person name="Johnson J."/>
            <person name="Nolan M."/>
            <person name="Tritt A."/>
            <person name="Barry K.W."/>
            <person name="Grigoriev I.V."/>
            <person name="Nagy L.G."/>
            <person name="Hibbett D."/>
            <person name="Henrissat B."/>
            <person name="Matheny P.B."/>
            <person name="Labbe J."/>
            <person name="Martin F.M."/>
        </authorList>
    </citation>
    <scope>NUCLEOTIDE SEQUENCE</scope>
    <source>
        <strain evidence="1">HHB10654</strain>
    </source>
</reference>
<gene>
    <name evidence="1" type="ORF">BV25DRAFT_1911639</name>
</gene>